<feature type="domain" description="VanZ-like" evidence="2">
    <location>
        <begin position="69"/>
        <end position="197"/>
    </location>
</feature>
<evidence type="ECO:0000313" key="5">
    <source>
        <dbReference type="Proteomes" id="UP000009326"/>
    </source>
</evidence>
<evidence type="ECO:0000313" key="3">
    <source>
        <dbReference type="EMBL" id="CCI87244.1"/>
    </source>
</evidence>
<gene>
    <name evidence="3" type="ORF">BN52_03545</name>
    <name evidence="4" type="ORF">FC38_GL000073</name>
</gene>
<feature type="transmembrane region" description="Helical" evidence="1">
    <location>
        <begin position="180"/>
        <end position="197"/>
    </location>
</feature>
<protein>
    <submittedName>
        <fullName evidence="4">Glycopeptide antibiotics resistance protein</fullName>
    </submittedName>
    <submittedName>
        <fullName evidence="3">Putative membrane protein</fullName>
    </submittedName>
</protein>
<organism evidence="3 5">
    <name type="scientific">Lactobacillus gigeriorum DSM 23908 = CRBIP 24.85</name>
    <dbReference type="NCBI Taxonomy" id="1423751"/>
    <lineage>
        <taxon>Bacteria</taxon>
        <taxon>Bacillati</taxon>
        <taxon>Bacillota</taxon>
        <taxon>Bacilli</taxon>
        <taxon>Lactobacillales</taxon>
        <taxon>Lactobacillaceae</taxon>
        <taxon>Lactobacillus</taxon>
    </lineage>
</organism>
<feature type="transmembrane region" description="Helical" evidence="1">
    <location>
        <begin position="149"/>
        <end position="168"/>
    </location>
</feature>
<dbReference type="PANTHER" id="PTHR36834:SF1">
    <property type="entry name" value="INTEGRAL MEMBRANE PROTEIN"/>
    <property type="match status" value="1"/>
</dbReference>
<keyword evidence="1" id="KW-1133">Transmembrane helix</keyword>
<reference evidence="4 6" key="2">
    <citation type="journal article" date="2015" name="Genome Announc.">
        <title>Expanding the biotechnology potential of lactobacilli through comparative genomics of 213 strains and associated genera.</title>
        <authorList>
            <person name="Sun Z."/>
            <person name="Harris H.M."/>
            <person name="McCann A."/>
            <person name="Guo C."/>
            <person name="Argimon S."/>
            <person name="Zhang W."/>
            <person name="Yang X."/>
            <person name="Jeffery I.B."/>
            <person name="Cooney J.C."/>
            <person name="Kagawa T.F."/>
            <person name="Liu W."/>
            <person name="Song Y."/>
            <person name="Salvetti E."/>
            <person name="Wrobel A."/>
            <person name="Rasinkangas P."/>
            <person name="Parkhill J."/>
            <person name="Rea M.C."/>
            <person name="O'Sullivan O."/>
            <person name="Ritari J."/>
            <person name="Douillard F.P."/>
            <person name="Paul Ross R."/>
            <person name="Yang R."/>
            <person name="Briner A.E."/>
            <person name="Felis G.E."/>
            <person name="de Vos W.M."/>
            <person name="Barrangou R."/>
            <person name="Klaenhammer T.R."/>
            <person name="Caufield P.W."/>
            <person name="Cui Y."/>
            <person name="Zhang H."/>
            <person name="O'Toole P.W."/>
        </authorList>
    </citation>
    <scope>NUCLEOTIDE SEQUENCE [LARGE SCALE GENOMIC DNA]</scope>
    <source>
        <strain evidence="4 6">DSM 23908</strain>
    </source>
</reference>
<dbReference type="InterPro" id="IPR053150">
    <property type="entry name" value="Teicoplanin_resist-assoc"/>
</dbReference>
<proteinExistence type="predicted"/>
<evidence type="ECO:0000313" key="6">
    <source>
        <dbReference type="Proteomes" id="UP000051521"/>
    </source>
</evidence>
<dbReference type="PATRIC" id="fig|1423751.3.peg.75"/>
<feature type="transmembrane region" description="Helical" evidence="1">
    <location>
        <begin position="35"/>
        <end position="53"/>
    </location>
</feature>
<dbReference type="PANTHER" id="PTHR36834">
    <property type="entry name" value="MEMBRANE PROTEIN-RELATED"/>
    <property type="match status" value="1"/>
</dbReference>
<keyword evidence="1" id="KW-0812">Transmembrane</keyword>
<evidence type="ECO:0000313" key="4">
    <source>
        <dbReference type="EMBL" id="KRN14781.1"/>
    </source>
</evidence>
<keyword evidence="1" id="KW-0472">Membrane</keyword>
<dbReference type="OrthoDB" id="4822551at2"/>
<dbReference type="Proteomes" id="UP000051521">
    <property type="component" value="Unassembled WGS sequence"/>
</dbReference>
<dbReference type="STRING" id="1423751.FC38_GL000073"/>
<accession>I7KPB2</accession>
<evidence type="ECO:0000256" key="1">
    <source>
        <dbReference type="SAM" id="Phobius"/>
    </source>
</evidence>
<comment type="caution">
    <text evidence="3">The sequence shown here is derived from an EMBL/GenBank/DDBJ whole genome shotgun (WGS) entry which is preliminary data.</text>
</comment>
<feature type="transmembrane region" description="Helical" evidence="1">
    <location>
        <begin position="65"/>
        <end position="85"/>
    </location>
</feature>
<dbReference type="EMBL" id="AYZO01000001">
    <property type="protein sequence ID" value="KRN14781.1"/>
    <property type="molecule type" value="Genomic_DNA"/>
</dbReference>
<dbReference type="Proteomes" id="UP000009326">
    <property type="component" value="Unassembled WGS sequence"/>
</dbReference>
<dbReference type="InterPro" id="IPR006976">
    <property type="entry name" value="VanZ-like"/>
</dbReference>
<dbReference type="RefSeq" id="WP_008473416.1">
    <property type="nucleotide sequence ID" value="NZ_AYZO01000001.1"/>
</dbReference>
<dbReference type="EMBL" id="CAKC01000059">
    <property type="protein sequence ID" value="CCI87244.1"/>
    <property type="molecule type" value="Genomic_DNA"/>
</dbReference>
<feature type="transmembrane region" description="Helical" evidence="1">
    <location>
        <begin position="121"/>
        <end position="142"/>
    </location>
</feature>
<sequence length="204" mass="24056">MLFLEPIYFYLVRNYATTINHFALIKLALVALDKTIFYFLIFAIGRLIWLLCIRHRRTIRSEAGVWIWAFYLILLFMFTTFRKSYFPWQISLDLNRPLNQINLVFMKETWKLIYGQSRIDFLYNSFGNVLCFVPIGILTPIVFSKKMNFIRTLVFGIGLSLIIESLQFVLDTGVTDIDDVFFNTCGLILGYVIYKTFSRIKNIC</sequence>
<keyword evidence="6" id="KW-1185">Reference proteome</keyword>
<name>I7KPB2_9LACO</name>
<dbReference type="AlphaFoldDB" id="I7KPB2"/>
<dbReference type="Pfam" id="PF04892">
    <property type="entry name" value="VanZ"/>
    <property type="match status" value="1"/>
</dbReference>
<reference evidence="3 5" key="1">
    <citation type="submission" date="2012-06" db="EMBL/GenBank/DDBJ databases">
        <title>Draft genome sequence of Lactobacillus gigeriorum CRBIP 24.85T, isolated from chicken crop.</title>
        <authorList>
            <person name="Cousin S."/>
            <person name="Ma L."/>
            <person name="Creno S."/>
            <person name="Clermont D."/>
            <person name="Loux V."/>
            <person name="Bizet C."/>
            <person name="Bouchier C."/>
        </authorList>
    </citation>
    <scope>NUCLEOTIDE SEQUENCE [LARGE SCALE GENOMIC DNA]</scope>
    <source>
        <strain evidence="5">CRBIP 24.85T</strain>
        <strain evidence="3">Type strain: CRBIP 24.85</strain>
    </source>
</reference>
<evidence type="ECO:0000259" key="2">
    <source>
        <dbReference type="Pfam" id="PF04892"/>
    </source>
</evidence>